<accession>A0A1G6YZR0</accession>
<dbReference type="Proteomes" id="UP000198501">
    <property type="component" value="Unassembled WGS sequence"/>
</dbReference>
<name>A0A1G6YZR0_9GAMM</name>
<keyword evidence="3" id="KW-0808">Transferase</keyword>
<dbReference type="InterPro" id="IPR001296">
    <property type="entry name" value="Glyco_trans_1"/>
</dbReference>
<dbReference type="EMBL" id="BSOK01000007">
    <property type="protein sequence ID" value="GLR28020.1"/>
    <property type="molecule type" value="Genomic_DNA"/>
</dbReference>
<dbReference type="SUPFAM" id="SSF53756">
    <property type="entry name" value="UDP-Glycosyltransferase/glycogen phosphorylase"/>
    <property type="match status" value="1"/>
</dbReference>
<dbReference type="AlphaFoldDB" id="A0A1G6YZR0"/>
<organism evidence="3 4">
    <name type="scientific">Psychrobacter pacificensis</name>
    <dbReference type="NCBI Taxonomy" id="112002"/>
    <lineage>
        <taxon>Bacteria</taxon>
        <taxon>Pseudomonadati</taxon>
        <taxon>Pseudomonadota</taxon>
        <taxon>Gammaproteobacteria</taxon>
        <taxon>Moraxellales</taxon>
        <taxon>Moraxellaceae</taxon>
        <taxon>Psychrobacter</taxon>
    </lineage>
</organism>
<dbReference type="Pfam" id="PF00534">
    <property type="entry name" value="Glycos_transf_1"/>
    <property type="match status" value="1"/>
</dbReference>
<keyword evidence="5" id="KW-1185">Reference proteome</keyword>
<gene>
    <name evidence="2" type="ORF">GCM10007915_02580</name>
    <name evidence="3" type="ORF">SAMN05660405_01845</name>
</gene>
<proteinExistence type="predicted"/>
<reference evidence="2" key="1">
    <citation type="journal article" date="2014" name="Int. J. Syst. Evol. Microbiol.">
        <title>Complete genome of a new Firmicutes species belonging to the dominant human colonic microbiota ('Ruminococcus bicirculans') reveals two chromosomes and a selective capacity to utilize plant glucans.</title>
        <authorList>
            <consortium name="NISC Comparative Sequencing Program"/>
            <person name="Wegmann U."/>
            <person name="Louis P."/>
            <person name="Goesmann A."/>
            <person name="Henrissat B."/>
            <person name="Duncan S.H."/>
            <person name="Flint H.J."/>
        </authorList>
    </citation>
    <scope>NUCLEOTIDE SEQUENCE</scope>
    <source>
        <strain evidence="2">NBRC 103191</strain>
    </source>
</reference>
<evidence type="ECO:0000259" key="1">
    <source>
        <dbReference type="Pfam" id="PF00534"/>
    </source>
</evidence>
<dbReference type="Proteomes" id="UP001156645">
    <property type="component" value="Unassembled WGS sequence"/>
</dbReference>
<evidence type="ECO:0000313" key="2">
    <source>
        <dbReference type="EMBL" id="GLR28020.1"/>
    </source>
</evidence>
<dbReference type="CDD" id="cd03801">
    <property type="entry name" value="GT4_PimA-like"/>
    <property type="match status" value="1"/>
</dbReference>
<evidence type="ECO:0000313" key="4">
    <source>
        <dbReference type="Proteomes" id="UP000198501"/>
    </source>
</evidence>
<evidence type="ECO:0000313" key="5">
    <source>
        <dbReference type="Proteomes" id="UP001156645"/>
    </source>
</evidence>
<dbReference type="EMBL" id="FNAL01000014">
    <property type="protein sequence ID" value="SDD95056.1"/>
    <property type="molecule type" value="Genomic_DNA"/>
</dbReference>
<reference evidence="2" key="4">
    <citation type="submission" date="2023-01" db="EMBL/GenBank/DDBJ databases">
        <title>Draft genome sequence of Psychrobacter pacificensis strain NBRC 103191.</title>
        <authorList>
            <person name="Sun Q."/>
            <person name="Mori K."/>
        </authorList>
    </citation>
    <scope>NUCLEOTIDE SEQUENCE</scope>
    <source>
        <strain evidence="2">NBRC 103191</strain>
    </source>
</reference>
<dbReference type="GO" id="GO:1901135">
    <property type="term" value="P:carbohydrate derivative metabolic process"/>
    <property type="evidence" value="ECO:0007669"/>
    <property type="project" value="UniProtKB-ARBA"/>
</dbReference>
<dbReference type="Gene3D" id="3.40.50.2000">
    <property type="entry name" value="Glycogen Phosphorylase B"/>
    <property type="match status" value="2"/>
</dbReference>
<evidence type="ECO:0000313" key="3">
    <source>
        <dbReference type="EMBL" id="SDD95056.1"/>
    </source>
</evidence>
<dbReference type="RefSeq" id="WP_093070633.1">
    <property type="nucleotide sequence ID" value="NZ_BSOK01000007.1"/>
</dbReference>
<dbReference type="PANTHER" id="PTHR12526">
    <property type="entry name" value="GLYCOSYLTRANSFERASE"/>
    <property type="match status" value="1"/>
</dbReference>
<reference evidence="3 4" key="2">
    <citation type="submission" date="2016-10" db="EMBL/GenBank/DDBJ databases">
        <authorList>
            <person name="de Groot N.N."/>
        </authorList>
    </citation>
    <scope>NUCLEOTIDE SEQUENCE [LARGE SCALE GENOMIC DNA]</scope>
    <source>
        <strain evidence="3 4">DSM 23406</strain>
    </source>
</reference>
<feature type="domain" description="Glycosyl transferase family 1" evidence="1">
    <location>
        <begin position="169"/>
        <end position="323"/>
    </location>
</feature>
<protein>
    <submittedName>
        <fullName evidence="3">Glycosyltransferase involved in cell wall bisynthesis</fullName>
    </submittedName>
</protein>
<dbReference type="PANTHER" id="PTHR12526:SF630">
    <property type="entry name" value="GLYCOSYLTRANSFERASE"/>
    <property type="match status" value="1"/>
</dbReference>
<dbReference type="GO" id="GO:0016757">
    <property type="term" value="F:glycosyltransferase activity"/>
    <property type="evidence" value="ECO:0007669"/>
    <property type="project" value="InterPro"/>
</dbReference>
<sequence>MKVIHLIPHDGLGGVEQAARSLKPNGSLNIEVAFVCGKTLSEESHIKVISQNSNLNSFSFYINAFEYLLDNKPNLLISSLWRVSLIATVYTIYRKVFTKEPLKLVVFIHANKFAHVADKIVTSIAMSLADEVWCDSQASKVGIFSSNKTSNKVKVISFFTGLSKHVSNHDRKNNFVFWGRIAKQKRLDKAIRFFENINKHVPEAMFYIFGPDRGELSSLQELVKKLGLDNNVLFMGEKVPNHYPEEALNSKFFINTSSHEGMAIAVTEAMQLGLVPIVTPVGEIANYCTDSLNSIYYQDSAHEKVLSAINDQTVYDSLSSSARTYWNQKVDYSTDFNQNCLRILSV</sequence>
<reference evidence="5" key="3">
    <citation type="journal article" date="2019" name="Int. J. Syst. Evol. Microbiol.">
        <title>The Global Catalogue of Microorganisms (GCM) 10K type strain sequencing project: providing services to taxonomists for standard genome sequencing and annotation.</title>
        <authorList>
            <consortium name="The Broad Institute Genomics Platform"/>
            <consortium name="The Broad Institute Genome Sequencing Center for Infectious Disease"/>
            <person name="Wu L."/>
            <person name="Ma J."/>
        </authorList>
    </citation>
    <scope>NUCLEOTIDE SEQUENCE [LARGE SCALE GENOMIC DNA]</scope>
    <source>
        <strain evidence="5">NBRC 103191</strain>
    </source>
</reference>